<evidence type="ECO:0000256" key="1">
    <source>
        <dbReference type="SAM" id="MobiDB-lite"/>
    </source>
</evidence>
<dbReference type="EMBL" id="SRMO01000026">
    <property type="protein sequence ID" value="TGG96165.1"/>
    <property type="molecule type" value="Genomic_DNA"/>
</dbReference>
<dbReference type="AlphaFoldDB" id="A0A524RQQ0"/>
<reference evidence="2 3" key="1">
    <citation type="journal article" date="2019" name="mSystems">
        <title>Life at home and on the roam: Genomic adaptions reflect the dual lifestyle of an intracellular, facultative symbiont.</title>
        <authorList>
            <person name="Burgsdorf I."/>
        </authorList>
    </citation>
    <scope>NUCLEOTIDE SEQUENCE [LARGE SCALE GENOMIC DNA]</scope>
    <source>
        <strain evidence="2">277cV</strain>
    </source>
</reference>
<name>A0A524RQQ0_9CHRO</name>
<dbReference type="PANTHER" id="PTHR30372">
    <property type="entry name" value="LIPID-A-DISACCHARIDE SYNTHASE"/>
    <property type="match status" value="1"/>
</dbReference>
<dbReference type="PANTHER" id="PTHR30372:SF6">
    <property type="entry name" value="LIPID-A-DISACCHARIDE SYNTHASE"/>
    <property type="match status" value="1"/>
</dbReference>
<dbReference type="Proteomes" id="UP000317990">
    <property type="component" value="Unassembled WGS sequence"/>
</dbReference>
<organism evidence="2 3">
    <name type="scientific">Aphanocapsa feldmannii 277cV</name>
    <dbReference type="NCBI Taxonomy" id="2507553"/>
    <lineage>
        <taxon>Bacteria</taxon>
        <taxon>Bacillati</taxon>
        <taxon>Cyanobacteriota</taxon>
        <taxon>Cyanophyceae</taxon>
        <taxon>Oscillatoriophycideae</taxon>
        <taxon>Chroococcales</taxon>
        <taxon>Microcystaceae</taxon>
        <taxon>Aphanocapsa</taxon>
    </lineage>
</organism>
<dbReference type="GO" id="GO:0005543">
    <property type="term" value="F:phospholipid binding"/>
    <property type="evidence" value="ECO:0007669"/>
    <property type="project" value="TreeGrafter"/>
</dbReference>
<gene>
    <name evidence="2" type="ORF">ERJ67_01115</name>
</gene>
<feature type="region of interest" description="Disordered" evidence="1">
    <location>
        <begin position="158"/>
        <end position="184"/>
    </location>
</feature>
<dbReference type="SUPFAM" id="SSF53756">
    <property type="entry name" value="UDP-Glycosyltransferase/glycogen phosphorylase"/>
    <property type="match status" value="1"/>
</dbReference>
<evidence type="ECO:0000313" key="2">
    <source>
        <dbReference type="EMBL" id="TGG96165.1"/>
    </source>
</evidence>
<dbReference type="InterPro" id="IPR003835">
    <property type="entry name" value="Glyco_trans_19"/>
</dbReference>
<dbReference type="GO" id="GO:0009245">
    <property type="term" value="P:lipid A biosynthetic process"/>
    <property type="evidence" value="ECO:0007669"/>
    <property type="project" value="InterPro"/>
</dbReference>
<comment type="caution">
    <text evidence="2">The sequence shown here is derived from an EMBL/GenBank/DDBJ whole genome shotgun (WGS) entry which is preliminary data.</text>
</comment>
<dbReference type="GO" id="GO:0016020">
    <property type="term" value="C:membrane"/>
    <property type="evidence" value="ECO:0007669"/>
    <property type="project" value="GOC"/>
</dbReference>
<protein>
    <submittedName>
        <fullName evidence="2">Glycosyl transferase</fullName>
    </submittedName>
</protein>
<keyword evidence="2" id="KW-0808">Transferase</keyword>
<evidence type="ECO:0000313" key="3">
    <source>
        <dbReference type="Proteomes" id="UP000317990"/>
    </source>
</evidence>
<proteinExistence type="predicted"/>
<dbReference type="GO" id="GO:0008915">
    <property type="term" value="F:lipid-A-disaccharide synthase activity"/>
    <property type="evidence" value="ECO:0007669"/>
    <property type="project" value="InterPro"/>
</dbReference>
<accession>A0A524RQQ0</accession>
<sequence length="436" mass="48226">MLDIVLVSNGPGEVCTWVRPVLAALRRELTARGALDAVGIHLVLTPCPNANGTEARTAAHFVGIGQIVPARHFCRLLCRPRRYRRWRHRGVVVFLGGDQMWAVLLAARLGYRQICYAEWVARWPRWCDRVAAMGQRAYGRLPQRWRSRARIVGDLMADTEERDSQLPTDRPAGRPRGNGSGETLALLPGSKPAKLSLGLPFLLATAQRLRECRPRLRFLLPLAPTLERQELLRYALADNPFMAAFGARPVALQPPQPGCPHWQLGSSDGLAITLLEEYPATARLRQCRLALTTIGANTAELGAIGLPMMVLLPTQHLQVMRAWDGCLGLLGRLPLVGRWVALAMSRWALARMRFFSWPNIEAGRAIVPERIGPIHPHAIAAEVLELLQHPATLEAMAAELRALRGGSGAAGRLARLVLEVADADRQLQRRGPLQRI</sequence>